<reference evidence="1" key="1">
    <citation type="journal article" date="2003" name="Genome Biol.">
        <title>An integrated gene annotation and transcriptional profiling approach towards the full gene content of the Drosophila genome.</title>
        <authorList>
            <person name="Hild M."/>
            <person name="Beckmann B."/>
            <person name="Haas S.A."/>
            <person name="Koch B."/>
            <person name="Solovyev V."/>
            <person name="Busold C."/>
            <person name="Fellenberg K."/>
            <person name="Boutros M."/>
            <person name="Vingron M."/>
            <person name="Sauer F."/>
            <person name="Hoheisel J.D."/>
            <person name="Paro R."/>
        </authorList>
    </citation>
    <scope>NUCLEOTIDE SEQUENCE</scope>
</reference>
<name>Q6IKK2_DROME</name>
<sequence>MKTVNRTYAIASLQLQFHSGATGTRTNGKDTPAVFQTFVPDFGPSAILCNFGTTRRSTERASYSGFYDYRALILVFCDEVVWEEACGQLTVARSQQAVSSLFTSIWSLT</sequence>
<accession>Q6IKK2</accession>
<organism evidence="1">
    <name type="scientific">Drosophila melanogaster</name>
    <name type="common">Fruit fly</name>
    <dbReference type="NCBI Taxonomy" id="7227"/>
    <lineage>
        <taxon>Eukaryota</taxon>
        <taxon>Metazoa</taxon>
        <taxon>Ecdysozoa</taxon>
        <taxon>Arthropoda</taxon>
        <taxon>Hexapoda</taxon>
        <taxon>Insecta</taxon>
        <taxon>Pterygota</taxon>
        <taxon>Neoptera</taxon>
        <taxon>Endopterygota</taxon>
        <taxon>Diptera</taxon>
        <taxon>Brachycera</taxon>
        <taxon>Muscomorpha</taxon>
        <taxon>Ephydroidea</taxon>
        <taxon>Drosophilidae</taxon>
        <taxon>Drosophila</taxon>
        <taxon>Sophophora</taxon>
    </lineage>
</organism>
<dbReference type="EMBL" id="BK002364">
    <property type="protein sequence ID" value="DAA03870.1"/>
    <property type="molecule type" value="Genomic_DNA"/>
</dbReference>
<protein>
    <submittedName>
        <fullName evidence="1">HDC12199</fullName>
    </submittedName>
</protein>
<gene>
    <name evidence="1" type="ORF">HDC12199</name>
</gene>
<dbReference type="AlphaFoldDB" id="Q6IKK2"/>
<proteinExistence type="predicted"/>
<evidence type="ECO:0000313" key="1">
    <source>
        <dbReference type="EMBL" id="DAA03870.1"/>
    </source>
</evidence>